<evidence type="ECO:0000313" key="3">
    <source>
        <dbReference type="Proteomes" id="UP001190700"/>
    </source>
</evidence>
<evidence type="ECO:0000313" key="2">
    <source>
        <dbReference type="EMBL" id="KAK3285872.1"/>
    </source>
</evidence>
<protein>
    <submittedName>
        <fullName evidence="2">Uncharacterized protein</fullName>
    </submittedName>
</protein>
<keyword evidence="3" id="KW-1185">Reference proteome</keyword>
<gene>
    <name evidence="2" type="ORF">CYMTET_6547</name>
</gene>
<reference evidence="2 3" key="1">
    <citation type="journal article" date="2015" name="Genome Biol. Evol.">
        <title>Comparative Genomics of a Bacterivorous Green Alga Reveals Evolutionary Causalities and Consequences of Phago-Mixotrophic Mode of Nutrition.</title>
        <authorList>
            <person name="Burns J.A."/>
            <person name="Paasch A."/>
            <person name="Narechania A."/>
            <person name="Kim E."/>
        </authorList>
    </citation>
    <scope>NUCLEOTIDE SEQUENCE [LARGE SCALE GENOMIC DNA]</scope>
    <source>
        <strain evidence="2 3">PLY_AMNH</strain>
    </source>
</reference>
<accession>A0AAE0LHY7</accession>
<organism evidence="2 3">
    <name type="scientific">Cymbomonas tetramitiformis</name>
    <dbReference type="NCBI Taxonomy" id="36881"/>
    <lineage>
        <taxon>Eukaryota</taxon>
        <taxon>Viridiplantae</taxon>
        <taxon>Chlorophyta</taxon>
        <taxon>Pyramimonadophyceae</taxon>
        <taxon>Pyramimonadales</taxon>
        <taxon>Pyramimonadaceae</taxon>
        <taxon>Cymbomonas</taxon>
    </lineage>
</organism>
<name>A0AAE0LHY7_9CHLO</name>
<proteinExistence type="predicted"/>
<sequence>MGKRLHELQCYAQDSGINTIMQRVLVACYKTRPTSPTQFMIDFLLGEYFDNPLMDGQLQMPGNSPDMLRITSSEDSGSNVVNRRALADSQDEESSTILTEALSLAQSARNAVSQKHNTSEVDKELQCCPQEMNRWEAEEEERRVREAAEGRREEE</sequence>
<feature type="region of interest" description="Disordered" evidence="1">
    <location>
        <begin position="132"/>
        <end position="155"/>
    </location>
</feature>
<comment type="caution">
    <text evidence="2">The sequence shown here is derived from an EMBL/GenBank/DDBJ whole genome shotgun (WGS) entry which is preliminary data.</text>
</comment>
<evidence type="ECO:0000256" key="1">
    <source>
        <dbReference type="SAM" id="MobiDB-lite"/>
    </source>
</evidence>
<dbReference type="Proteomes" id="UP001190700">
    <property type="component" value="Unassembled WGS sequence"/>
</dbReference>
<dbReference type="AlphaFoldDB" id="A0AAE0LHY7"/>
<feature type="compositionally biased region" description="Basic and acidic residues" evidence="1">
    <location>
        <begin position="133"/>
        <end position="155"/>
    </location>
</feature>
<dbReference type="EMBL" id="LGRX02001594">
    <property type="protein sequence ID" value="KAK3285872.1"/>
    <property type="molecule type" value="Genomic_DNA"/>
</dbReference>